<dbReference type="GO" id="GO:0006355">
    <property type="term" value="P:regulation of DNA-templated transcription"/>
    <property type="evidence" value="ECO:0007669"/>
    <property type="project" value="InterPro"/>
</dbReference>
<protein>
    <submittedName>
        <fullName evidence="1">Putative transcriptional regulator</fullName>
    </submittedName>
</protein>
<dbReference type="RefSeq" id="WP_036775649.1">
    <property type="nucleotide sequence ID" value="NZ_CAWLTM010000112.1"/>
</dbReference>
<comment type="caution">
    <text evidence="1">The sequence shown here is derived from an EMBL/GenBank/DDBJ whole genome shotgun (WGS) entry which is preliminary data.</text>
</comment>
<gene>
    <name evidence="1" type="ORF">BA1DRAFT_00355</name>
</gene>
<reference evidence="1 2" key="1">
    <citation type="submission" date="2014-03" db="EMBL/GenBank/DDBJ databases">
        <title>Draft Genome of Photorhabdus luminescens BA1, an Egyptian Isolate.</title>
        <authorList>
            <person name="Ghazal S."/>
            <person name="Hurst S.G.IV."/>
            <person name="Morris K."/>
            <person name="Thomas K."/>
            <person name="Tisa L.S."/>
        </authorList>
    </citation>
    <scope>NUCLEOTIDE SEQUENCE [LARGE SCALE GENOMIC DNA]</scope>
    <source>
        <strain evidence="1 2">BA1</strain>
    </source>
</reference>
<dbReference type="GO" id="GO:0043565">
    <property type="term" value="F:sequence-specific DNA binding"/>
    <property type="evidence" value="ECO:0007669"/>
    <property type="project" value="UniProtKB-ARBA"/>
</dbReference>
<dbReference type="Proteomes" id="UP000023464">
    <property type="component" value="Unassembled WGS sequence"/>
</dbReference>
<dbReference type="PATRIC" id="fig|1393736.3.peg.362"/>
<dbReference type="SUPFAM" id="SSF47598">
    <property type="entry name" value="Ribbon-helix-helix"/>
    <property type="match status" value="1"/>
</dbReference>
<organism evidence="1 2">
    <name type="scientific">Photorhabdus aegyptia</name>
    <dbReference type="NCBI Taxonomy" id="2805098"/>
    <lineage>
        <taxon>Bacteria</taxon>
        <taxon>Pseudomonadati</taxon>
        <taxon>Pseudomonadota</taxon>
        <taxon>Gammaproteobacteria</taxon>
        <taxon>Enterobacterales</taxon>
        <taxon>Morganellaceae</taxon>
        <taxon>Photorhabdus</taxon>
    </lineage>
</organism>
<evidence type="ECO:0000313" key="2">
    <source>
        <dbReference type="Proteomes" id="UP000023464"/>
    </source>
</evidence>
<dbReference type="InterPro" id="IPR010985">
    <property type="entry name" value="Ribbon_hlx_hlx"/>
</dbReference>
<dbReference type="InterPro" id="IPR013321">
    <property type="entry name" value="Arc_rbn_hlx_hlx"/>
</dbReference>
<sequence>MHKQTKQTITLRLDEGLKTRIKALADTQGISAHSLMVRSIESEIDTLEARQQFLRDAENAWLEYEATGLHLTGSELCNWLDAIIRGEDKEPPECHL</sequence>
<name>A0A022PN61_9GAMM</name>
<accession>A0A022PN61</accession>
<proteinExistence type="predicted"/>
<keyword evidence="2" id="KW-1185">Reference proteome</keyword>
<dbReference type="AlphaFoldDB" id="A0A022PN61"/>
<dbReference type="EMBL" id="JFGV01000003">
    <property type="protein sequence ID" value="EYU17066.1"/>
    <property type="molecule type" value="Genomic_DNA"/>
</dbReference>
<evidence type="ECO:0000313" key="1">
    <source>
        <dbReference type="EMBL" id="EYU17066.1"/>
    </source>
</evidence>
<dbReference type="Gene3D" id="1.10.1220.10">
    <property type="entry name" value="Met repressor-like"/>
    <property type="match status" value="1"/>
</dbReference>